<organism evidence="1 2">
    <name type="scientific">Rosistilla ulvae</name>
    <dbReference type="NCBI Taxonomy" id="1930277"/>
    <lineage>
        <taxon>Bacteria</taxon>
        <taxon>Pseudomonadati</taxon>
        <taxon>Planctomycetota</taxon>
        <taxon>Planctomycetia</taxon>
        <taxon>Pirellulales</taxon>
        <taxon>Pirellulaceae</taxon>
        <taxon>Rosistilla</taxon>
    </lineage>
</organism>
<dbReference type="Proteomes" id="UP000319557">
    <property type="component" value="Chromosome"/>
</dbReference>
<reference evidence="1 2" key="1">
    <citation type="submission" date="2019-02" db="EMBL/GenBank/DDBJ databases">
        <title>Deep-cultivation of Planctomycetes and their phenomic and genomic characterization uncovers novel biology.</title>
        <authorList>
            <person name="Wiegand S."/>
            <person name="Jogler M."/>
            <person name="Boedeker C."/>
            <person name="Pinto D."/>
            <person name="Vollmers J."/>
            <person name="Rivas-Marin E."/>
            <person name="Kohn T."/>
            <person name="Peeters S.H."/>
            <person name="Heuer A."/>
            <person name="Rast P."/>
            <person name="Oberbeckmann S."/>
            <person name="Bunk B."/>
            <person name="Jeske O."/>
            <person name="Meyerdierks A."/>
            <person name="Storesund J.E."/>
            <person name="Kallscheuer N."/>
            <person name="Luecker S."/>
            <person name="Lage O.M."/>
            <person name="Pohl T."/>
            <person name="Merkel B.J."/>
            <person name="Hornburger P."/>
            <person name="Mueller R.-W."/>
            <person name="Bruemmer F."/>
            <person name="Labrenz M."/>
            <person name="Spormann A.M."/>
            <person name="Op den Camp H."/>
            <person name="Overmann J."/>
            <person name="Amann R."/>
            <person name="Jetten M.S.M."/>
            <person name="Mascher T."/>
            <person name="Medema M.H."/>
            <person name="Devos D.P."/>
            <person name="Kaster A.-K."/>
            <person name="Ovreas L."/>
            <person name="Rohde M."/>
            <person name="Galperin M.Y."/>
            <person name="Jogler C."/>
        </authorList>
    </citation>
    <scope>NUCLEOTIDE SEQUENCE [LARGE SCALE GENOMIC DNA]</scope>
    <source>
        <strain evidence="1 2">EC9</strain>
    </source>
</reference>
<accession>A0A517M4Z8</accession>
<gene>
    <name evidence="1" type="ORF">EC9_41500</name>
</gene>
<evidence type="ECO:0000313" key="1">
    <source>
        <dbReference type="EMBL" id="QDS89948.1"/>
    </source>
</evidence>
<dbReference type="EMBL" id="CP036261">
    <property type="protein sequence ID" value="QDS89948.1"/>
    <property type="molecule type" value="Genomic_DNA"/>
</dbReference>
<proteinExistence type="predicted"/>
<evidence type="ECO:0000313" key="2">
    <source>
        <dbReference type="Proteomes" id="UP000319557"/>
    </source>
</evidence>
<dbReference type="KEGG" id="ruv:EC9_41500"/>
<name>A0A517M4Z8_9BACT</name>
<keyword evidence="2" id="KW-1185">Reference proteome</keyword>
<dbReference type="AlphaFoldDB" id="A0A517M4Z8"/>
<sequence length="43" mass="4425">MVLRLTACPTGRASIDMDARGVATAVKRCAFSAGIESLDGLSI</sequence>
<protein>
    <submittedName>
        <fullName evidence="1">Uncharacterized protein</fullName>
    </submittedName>
</protein>